<organism evidence="8 9">
    <name type="scientific">Tumebacillus amylolyticus</name>
    <dbReference type="NCBI Taxonomy" id="2801339"/>
    <lineage>
        <taxon>Bacteria</taxon>
        <taxon>Bacillati</taxon>
        <taxon>Bacillota</taxon>
        <taxon>Bacilli</taxon>
        <taxon>Bacillales</taxon>
        <taxon>Alicyclobacillaceae</taxon>
        <taxon>Tumebacillus</taxon>
    </lineage>
</organism>
<dbReference type="InterPro" id="IPR013324">
    <property type="entry name" value="RNA_pol_sigma_r3/r4-like"/>
</dbReference>
<protein>
    <submittedName>
        <fullName evidence="8">Sigma-70 family RNA polymerase sigma factor</fullName>
    </submittedName>
</protein>
<evidence type="ECO:0000259" key="6">
    <source>
        <dbReference type="Pfam" id="PF04542"/>
    </source>
</evidence>
<evidence type="ECO:0000256" key="1">
    <source>
        <dbReference type="ARBA" id="ARBA00010641"/>
    </source>
</evidence>
<evidence type="ECO:0000256" key="3">
    <source>
        <dbReference type="ARBA" id="ARBA00023082"/>
    </source>
</evidence>
<dbReference type="Pfam" id="PF04545">
    <property type="entry name" value="Sigma70_r4"/>
    <property type="match status" value="1"/>
</dbReference>
<dbReference type="InterPro" id="IPR014284">
    <property type="entry name" value="RNA_pol_sigma-70_dom"/>
</dbReference>
<sequence length="188" mass="21998">MRQVAGGDREALGMLYDRYERLVYSLAYRVVQDPQTAEEVVQDVFTRVWQKHALYDPALAKFSTWLLQVARNRAIDVLKSRRRQQESVSDDTLLQTVADASPQTEEQVLQAIEQEEIRDAMRELNPEQRDVIHWMYFDGWTQQEISNRQDIPLGTVKSRVRLALNRLRQTLGKRKEGRADEPLHTHPL</sequence>
<dbReference type="CDD" id="cd06171">
    <property type="entry name" value="Sigma70_r4"/>
    <property type="match status" value="1"/>
</dbReference>
<keyword evidence="9" id="KW-1185">Reference proteome</keyword>
<dbReference type="InterPro" id="IPR036388">
    <property type="entry name" value="WH-like_DNA-bd_sf"/>
</dbReference>
<name>A0ABS1JFJ0_9BACL</name>
<dbReference type="PANTHER" id="PTHR43133:SF62">
    <property type="entry name" value="RNA POLYMERASE SIGMA FACTOR SIGZ"/>
    <property type="match status" value="1"/>
</dbReference>
<dbReference type="Gene3D" id="1.10.10.10">
    <property type="entry name" value="Winged helix-like DNA-binding domain superfamily/Winged helix DNA-binding domain"/>
    <property type="match status" value="1"/>
</dbReference>
<proteinExistence type="inferred from homology"/>
<dbReference type="InterPro" id="IPR013325">
    <property type="entry name" value="RNA_pol_sigma_r2"/>
</dbReference>
<dbReference type="InterPro" id="IPR007630">
    <property type="entry name" value="RNA_pol_sigma70_r4"/>
</dbReference>
<keyword evidence="3" id="KW-0731">Sigma factor</keyword>
<dbReference type="Pfam" id="PF04542">
    <property type="entry name" value="Sigma70_r2"/>
    <property type="match status" value="1"/>
</dbReference>
<evidence type="ECO:0000313" key="9">
    <source>
        <dbReference type="Proteomes" id="UP000602284"/>
    </source>
</evidence>
<comment type="caution">
    <text evidence="8">The sequence shown here is derived from an EMBL/GenBank/DDBJ whole genome shotgun (WGS) entry which is preliminary data.</text>
</comment>
<dbReference type="EMBL" id="JAEQNB010000008">
    <property type="protein sequence ID" value="MBL0389051.1"/>
    <property type="molecule type" value="Genomic_DNA"/>
</dbReference>
<dbReference type="SUPFAM" id="SSF88946">
    <property type="entry name" value="Sigma2 domain of RNA polymerase sigma factors"/>
    <property type="match status" value="1"/>
</dbReference>
<dbReference type="Proteomes" id="UP000602284">
    <property type="component" value="Unassembled WGS sequence"/>
</dbReference>
<keyword evidence="2" id="KW-0805">Transcription regulation</keyword>
<reference evidence="8 9" key="1">
    <citation type="submission" date="2021-01" db="EMBL/GenBank/DDBJ databases">
        <title>Tumebacillus sp. strain ITR2 16S ribosomal RNA gene Genome sequencing and assembly.</title>
        <authorList>
            <person name="Kang M."/>
        </authorList>
    </citation>
    <scope>NUCLEOTIDE SEQUENCE [LARGE SCALE GENOMIC DNA]</scope>
    <source>
        <strain evidence="8 9">ITR2</strain>
    </source>
</reference>
<gene>
    <name evidence="8" type="ORF">JJB07_20880</name>
</gene>
<accession>A0ABS1JFJ0</accession>
<feature type="domain" description="RNA polymerase sigma-70 region 2" evidence="6">
    <location>
        <begin position="15"/>
        <end position="83"/>
    </location>
</feature>
<dbReference type="PANTHER" id="PTHR43133">
    <property type="entry name" value="RNA POLYMERASE ECF-TYPE SIGMA FACTO"/>
    <property type="match status" value="1"/>
</dbReference>
<evidence type="ECO:0000256" key="4">
    <source>
        <dbReference type="ARBA" id="ARBA00023125"/>
    </source>
</evidence>
<dbReference type="InterPro" id="IPR007627">
    <property type="entry name" value="RNA_pol_sigma70_r2"/>
</dbReference>
<keyword evidence="4" id="KW-0238">DNA-binding</keyword>
<dbReference type="Gene3D" id="1.10.1740.10">
    <property type="match status" value="1"/>
</dbReference>
<evidence type="ECO:0000256" key="2">
    <source>
        <dbReference type="ARBA" id="ARBA00023015"/>
    </source>
</evidence>
<feature type="domain" description="RNA polymerase sigma-70 region 4" evidence="7">
    <location>
        <begin position="120"/>
        <end position="169"/>
    </location>
</feature>
<evidence type="ECO:0000313" key="8">
    <source>
        <dbReference type="EMBL" id="MBL0389051.1"/>
    </source>
</evidence>
<evidence type="ECO:0000256" key="5">
    <source>
        <dbReference type="ARBA" id="ARBA00023163"/>
    </source>
</evidence>
<dbReference type="InterPro" id="IPR039425">
    <property type="entry name" value="RNA_pol_sigma-70-like"/>
</dbReference>
<dbReference type="NCBIfam" id="TIGR02937">
    <property type="entry name" value="sigma70-ECF"/>
    <property type="match status" value="1"/>
</dbReference>
<comment type="similarity">
    <text evidence="1">Belongs to the sigma-70 factor family. ECF subfamily.</text>
</comment>
<keyword evidence="5" id="KW-0804">Transcription</keyword>
<dbReference type="SUPFAM" id="SSF88659">
    <property type="entry name" value="Sigma3 and sigma4 domains of RNA polymerase sigma factors"/>
    <property type="match status" value="1"/>
</dbReference>
<evidence type="ECO:0000259" key="7">
    <source>
        <dbReference type="Pfam" id="PF04545"/>
    </source>
</evidence>